<dbReference type="PANTHER" id="PTHR40396">
    <property type="entry name" value="ATPASE-LIKE PROTEIN"/>
    <property type="match status" value="1"/>
</dbReference>
<dbReference type="HOGENOM" id="CLU_046693_2_0_9"/>
<feature type="domain" description="ATPase AAA-type core" evidence="1">
    <location>
        <begin position="53"/>
        <end position="378"/>
    </location>
</feature>
<name>D4L9Z7_RUMC1</name>
<proteinExistence type="predicted"/>
<evidence type="ECO:0000313" key="3">
    <source>
        <dbReference type="Proteomes" id="UP000007054"/>
    </source>
</evidence>
<reference evidence="2" key="1">
    <citation type="submission" date="2010-03" db="EMBL/GenBank/DDBJ databases">
        <title>The genome sequence of Ruminococcus sp. 18P13.</title>
        <authorList>
            <consortium name="metaHIT consortium -- http://www.metahit.eu/"/>
            <person name="Pajon A."/>
            <person name="Turner K."/>
            <person name="Parkhill J."/>
            <person name="Bernalier A."/>
        </authorList>
    </citation>
    <scope>NUCLEOTIDE SEQUENCE [LARGE SCALE GENOMIC DNA]</scope>
    <source>
        <strain evidence="2">Type strain: 18P13</strain>
    </source>
</reference>
<dbReference type="KEGG" id="rch:RUM_01890"/>
<protein>
    <recommendedName>
        <fullName evidence="1">ATPase AAA-type core domain-containing protein</fullName>
    </recommendedName>
</protein>
<reference evidence="2" key="2">
    <citation type="submission" date="2010-03" db="EMBL/GenBank/DDBJ databases">
        <authorList>
            <person name="Pajon A."/>
        </authorList>
    </citation>
    <scope>NUCLEOTIDE SEQUENCE</scope>
    <source>
        <strain evidence="2">Type strain: 18P13</strain>
    </source>
</reference>
<sequence>MKNAILKSISATNFGPFNGTIEFDMETSVPKGQIIENHTFFAGDNQQFNKIAYIYGANGSGKSNFCKIILQIQRTIMLSPIRASNNPQLLDMLPLKDELAVQRNHFKFDVSGKERATSYSIQILIDDVLYTYSFSIAENYDVISEKLTKKKRRTETILERTSPKYESITLKSELKPFQDNVHVVKDNALCLSMASFLNNKLATTIVSTITNIQVVNMAAFRGLSNLSEETFSAEKKEEYLRILKSADPTLEDIQVEFNEKKVEKHSLDSDDLENRAVVLKSVRVDVKSTHSIYDNHKAVSQSKLPFLQIESNGTIKLLDILPTIFDALSTGNILIVDEIENGLHPTVVKKMIELFYNPETNPHNAQLICTTHNILLINEAVQRDEVWLMDKNEFGESSMIHISDIPGLRSYDKLGQKMIEGAFGAMPNIINNMQ</sequence>
<accession>D4L9Z7</accession>
<dbReference type="AlphaFoldDB" id="D4L9Z7"/>
<dbReference type="InterPro" id="IPR003959">
    <property type="entry name" value="ATPase_AAA_core"/>
</dbReference>
<dbReference type="PANTHER" id="PTHR40396:SF1">
    <property type="entry name" value="ATPASE AAA-TYPE CORE DOMAIN-CONTAINING PROTEIN"/>
    <property type="match status" value="1"/>
</dbReference>
<dbReference type="PATRIC" id="fig|213810.4.peg.38"/>
<dbReference type="InterPro" id="IPR027417">
    <property type="entry name" value="P-loop_NTPase"/>
</dbReference>
<dbReference type="STRING" id="213810.RUM_01890"/>
<dbReference type="GO" id="GO:0016887">
    <property type="term" value="F:ATP hydrolysis activity"/>
    <property type="evidence" value="ECO:0007669"/>
    <property type="project" value="InterPro"/>
</dbReference>
<dbReference type="GO" id="GO:0005524">
    <property type="term" value="F:ATP binding"/>
    <property type="evidence" value="ECO:0007669"/>
    <property type="project" value="InterPro"/>
</dbReference>
<evidence type="ECO:0000313" key="2">
    <source>
        <dbReference type="EMBL" id="CBL16442.1"/>
    </source>
</evidence>
<dbReference type="CDD" id="cd00267">
    <property type="entry name" value="ABC_ATPase"/>
    <property type="match status" value="1"/>
</dbReference>
<evidence type="ECO:0000259" key="1">
    <source>
        <dbReference type="Pfam" id="PF13304"/>
    </source>
</evidence>
<dbReference type="BioCyc" id="RCHA213810:RUM_RS00895-MONOMER"/>
<dbReference type="GeneID" id="83155030"/>
<dbReference type="EMBL" id="FP929052">
    <property type="protein sequence ID" value="CBL16442.1"/>
    <property type="molecule type" value="Genomic_DNA"/>
</dbReference>
<dbReference type="Gene3D" id="3.40.50.300">
    <property type="entry name" value="P-loop containing nucleotide triphosphate hydrolases"/>
    <property type="match status" value="1"/>
</dbReference>
<gene>
    <name evidence="2" type="ordered locus">RUM_01890</name>
</gene>
<dbReference type="RefSeq" id="WP_015557349.1">
    <property type="nucleotide sequence ID" value="NC_021039.1"/>
</dbReference>
<dbReference type="Pfam" id="PF13304">
    <property type="entry name" value="AAA_21"/>
    <property type="match status" value="1"/>
</dbReference>
<keyword evidence="3" id="KW-1185">Reference proteome</keyword>
<dbReference type="Proteomes" id="UP000007054">
    <property type="component" value="Chromosome"/>
</dbReference>
<organism evidence="2 3">
    <name type="scientific">Ruminococcus champanellensis (strain DSM 18848 / JCM 17042 / KCTC 15320 / 18P13)</name>
    <dbReference type="NCBI Taxonomy" id="213810"/>
    <lineage>
        <taxon>Bacteria</taxon>
        <taxon>Bacillati</taxon>
        <taxon>Bacillota</taxon>
        <taxon>Clostridia</taxon>
        <taxon>Eubacteriales</taxon>
        <taxon>Oscillospiraceae</taxon>
        <taxon>Ruminococcus</taxon>
    </lineage>
</organism>
<dbReference type="SUPFAM" id="SSF52540">
    <property type="entry name" value="P-loop containing nucleoside triphosphate hydrolases"/>
    <property type="match status" value="1"/>
</dbReference>